<sequence length="288" mass="33765">MEVDDSCVEIDHIILHLSKINTIKKLALHFDDIDCEYTLPVSFFSLHQLTELYLEDCVLSHQPSFYEFGCLTTLHLERIWTYDRKLLRFLSSCPSLKRLTLNSRNIFHTSVDLTVVDLFKCLPMIEYLSFLFDTIEDSIPNRLPKEFPTTLVHLKCLRMECLYFAYENRLRFLFLVIRSSPNLEKLELVMEDLDWSGEEESDSFTLEDYSDIMFEHLKELEIRNFSDADYELDFAVLLLARSPVLKKLTILTFRGFTDDDLSEISEILLWSPCASPVVKISVRRACLD</sequence>
<dbReference type="InterPro" id="IPR055411">
    <property type="entry name" value="LRR_FXL15/At3g58940/PEG3-like"/>
</dbReference>
<dbReference type="InterPro" id="IPR006566">
    <property type="entry name" value="FBD"/>
</dbReference>
<proteinExistence type="predicted"/>
<dbReference type="SMART" id="SM00579">
    <property type="entry name" value="FBD"/>
    <property type="match status" value="1"/>
</dbReference>
<keyword evidence="3" id="KW-1185">Reference proteome</keyword>
<dbReference type="PANTHER" id="PTHR31639">
    <property type="entry name" value="F-BOX PROTEIN-LIKE"/>
    <property type="match status" value="1"/>
</dbReference>
<dbReference type="SUPFAM" id="SSF52047">
    <property type="entry name" value="RNI-like"/>
    <property type="match status" value="1"/>
</dbReference>
<dbReference type="EMBL" id="JAUHHV010000003">
    <property type="protein sequence ID" value="KAK1429027.1"/>
    <property type="molecule type" value="Genomic_DNA"/>
</dbReference>
<dbReference type="AlphaFoldDB" id="A0AAD8KZ47"/>
<accession>A0AAD8KZ47</accession>
<dbReference type="InterPro" id="IPR032675">
    <property type="entry name" value="LRR_dom_sf"/>
</dbReference>
<evidence type="ECO:0000313" key="3">
    <source>
        <dbReference type="Proteomes" id="UP001229421"/>
    </source>
</evidence>
<gene>
    <name evidence="2" type="ORF">QVD17_11226</name>
</gene>
<dbReference type="Pfam" id="PF08387">
    <property type="entry name" value="FBD"/>
    <property type="match status" value="1"/>
</dbReference>
<dbReference type="Proteomes" id="UP001229421">
    <property type="component" value="Unassembled WGS sequence"/>
</dbReference>
<reference evidence="2" key="1">
    <citation type="journal article" date="2023" name="bioRxiv">
        <title>Improved chromosome-level genome assembly for marigold (Tagetes erecta).</title>
        <authorList>
            <person name="Jiang F."/>
            <person name="Yuan L."/>
            <person name="Wang S."/>
            <person name="Wang H."/>
            <person name="Xu D."/>
            <person name="Wang A."/>
            <person name="Fan W."/>
        </authorList>
    </citation>
    <scope>NUCLEOTIDE SEQUENCE</scope>
    <source>
        <strain evidence="2">WSJ</strain>
        <tissue evidence="2">Leaf</tissue>
    </source>
</reference>
<evidence type="ECO:0000259" key="1">
    <source>
        <dbReference type="SMART" id="SM00579"/>
    </source>
</evidence>
<organism evidence="2 3">
    <name type="scientific">Tagetes erecta</name>
    <name type="common">African marigold</name>
    <dbReference type="NCBI Taxonomy" id="13708"/>
    <lineage>
        <taxon>Eukaryota</taxon>
        <taxon>Viridiplantae</taxon>
        <taxon>Streptophyta</taxon>
        <taxon>Embryophyta</taxon>
        <taxon>Tracheophyta</taxon>
        <taxon>Spermatophyta</taxon>
        <taxon>Magnoliopsida</taxon>
        <taxon>eudicotyledons</taxon>
        <taxon>Gunneridae</taxon>
        <taxon>Pentapetalae</taxon>
        <taxon>asterids</taxon>
        <taxon>campanulids</taxon>
        <taxon>Asterales</taxon>
        <taxon>Asteraceae</taxon>
        <taxon>Asteroideae</taxon>
        <taxon>Heliantheae alliance</taxon>
        <taxon>Tageteae</taxon>
        <taxon>Tagetes</taxon>
    </lineage>
</organism>
<feature type="domain" description="FBD" evidence="1">
    <location>
        <begin position="210"/>
        <end position="283"/>
    </location>
</feature>
<dbReference type="Gene3D" id="3.80.10.10">
    <property type="entry name" value="Ribonuclease Inhibitor"/>
    <property type="match status" value="1"/>
</dbReference>
<evidence type="ECO:0000313" key="2">
    <source>
        <dbReference type="EMBL" id="KAK1429027.1"/>
    </source>
</evidence>
<dbReference type="PANTHER" id="PTHR31639:SF315">
    <property type="entry name" value="LEUCINE-RICH REPEAT DOMAIN SUPERFAMILY, F-BOX-LIKE DOMAIN SUPERFAMILY"/>
    <property type="match status" value="1"/>
</dbReference>
<name>A0AAD8KZ47_TARER</name>
<dbReference type="Pfam" id="PF24758">
    <property type="entry name" value="LRR_At5g56370"/>
    <property type="match status" value="1"/>
</dbReference>
<protein>
    <recommendedName>
        <fullName evidence="1">FBD domain-containing protein</fullName>
    </recommendedName>
</protein>
<comment type="caution">
    <text evidence="2">The sequence shown here is derived from an EMBL/GenBank/DDBJ whole genome shotgun (WGS) entry which is preliminary data.</text>
</comment>